<evidence type="ECO:0000259" key="5">
    <source>
        <dbReference type="PROSITE" id="PS50887"/>
    </source>
</evidence>
<dbReference type="SUPFAM" id="SSF55073">
    <property type="entry name" value="Nucleotide cyclase"/>
    <property type="match status" value="1"/>
</dbReference>
<feature type="transmembrane region" description="Helical" evidence="3">
    <location>
        <begin position="9"/>
        <end position="28"/>
    </location>
</feature>
<dbReference type="Pfam" id="PF00990">
    <property type="entry name" value="GGDEF"/>
    <property type="match status" value="1"/>
</dbReference>
<dbReference type="PROSITE" id="PS50112">
    <property type="entry name" value="PAS"/>
    <property type="match status" value="1"/>
</dbReference>
<feature type="domain" description="PAS" evidence="4">
    <location>
        <begin position="215"/>
        <end position="285"/>
    </location>
</feature>
<dbReference type="AlphaFoldDB" id="A0A7Z2T677"/>
<comment type="cofactor">
    <cofactor evidence="1">
        <name>Mg(2+)</name>
        <dbReference type="ChEBI" id="CHEBI:18420"/>
    </cofactor>
</comment>
<dbReference type="SMART" id="SM00091">
    <property type="entry name" value="PAS"/>
    <property type="match status" value="1"/>
</dbReference>
<feature type="domain" description="GGDEF" evidence="5">
    <location>
        <begin position="372"/>
        <end position="503"/>
    </location>
</feature>
<dbReference type="InterPro" id="IPR000160">
    <property type="entry name" value="GGDEF_dom"/>
</dbReference>
<dbReference type="GO" id="GO:0005886">
    <property type="term" value="C:plasma membrane"/>
    <property type="evidence" value="ECO:0007669"/>
    <property type="project" value="TreeGrafter"/>
</dbReference>
<dbReference type="InterPro" id="IPR043128">
    <property type="entry name" value="Rev_trsase/Diguanyl_cyclase"/>
</dbReference>
<dbReference type="KEGG" id="vas:GT360_15850"/>
<keyword evidence="3" id="KW-1133">Transmembrane helix</keyword>
<evidence type="ECO:0000259" key="4">
    <source>
        <dbReference type="PROSITE" id="PS50112"/>
    </source>
</evidence>
<dbReference type="GO" id="GO:0043709">
    <property type="term" value="P:cell adhesion involved in single-species biofilm formation"/>
    <property type="evidence" value="ECO:0007669"/>
    <property type="project" value="TreeGrafter"/>
</dbReference>
<dbReference type="CDD" id="cd01949">
    <property type="entry name" value="GGDEF"/>
    <property type="match status" value="1"/>
</dbReference>
<dbReference type="Gene3D" id="3.30.70.270">
    <property type="match status" value="1"/>
</dbReference>
<evidence type="ECO:0000256" key="3">
    <source>
        <dbReference type="SAM" id="Phobius"/>
    </source>
</evidence>
<dbReference type="RefSeq" id="WP_164649934.1">
    <property type="nucleotide sequence ID" value="NZ_CP047476.1"/>
</dbReference>
<dbReference type="PROSITE" id="PS50887">
    <property type="entry name" value="GGDEF"/>
    <property type="match status" value="1"/>
</dbReference>
<dbReference type="CDD" id="cd00130">
    <property type="entry name" value="PAS"/>
    <property type="match status" value="1"/>
</dbReference>
<dbReference type="Proteomes" id="UP000464262">
    <property type="component" value="Chromosome 2"/>
</dbReference>
<dbReference type="NCBIfam" id="TIGR00229">
    <property type="entry name" value="sensory_box"/>
    <property type="match status" value="1"/>
</dbReference>
<protein>
    <recommendedName>
        <fullName evidence="2">diguanylate cyclase</fullName>
        <ecNumber evidence="2">2.7.7.65</ecNumber>
    </recommendedName>
</protein>
<dbReference type="Pfam" id="PF13426">
    <property type="entry name" value="PAS_9"/>
    <property type="match status" value="1"/>
</dbReference>
<dbReference type="GO" id="GO:1902201">
    <property type="term" value="P:negative regulation of bacterial-type flagellum-dependent cell motility"/>
    <property type="evidence" value="ECO:0007669"/>
    <property type="project" value="TreeGrafter"/>
</dbReference>
<keyword evidence="7" id="KW-1185">Reference proteome</keyword>
<dbReference type="FunFam" id="3.30.70.270:FF:000001">
    <property type="entry name" value="Diguanylate cyclase domain protein"/>
    <property type="match status" value="1"/>
</dbReference>
<dbReference type="InterPro" id="IPR000014">
    <property type="entry name" value="PAS"/>
</dbReference>
<sequence length="518" mass="58443">MLIGNKKQLWMTIVVAVLAQLLILFFIYSQMSGIKALSQDWEELKNQYVQASASLVKVERSFGYVGFIHHYKNYLIRRTPEYYELALNSQKQIYSALQELKRNPSTDKSDRESIQVLVNTLSKYSQQLNTARNVPRLMSTEELDQMIKVDDEPAARALELLRDSILSKIISGQVALNDQVAQMSMNTVLMGFSLIPLFLFSTYTTIITLRSQARSLKELNAIYNSSPDGIIYINSRGKIKKANQAALDIFGYTKREFYQLSVEALVEDSMRDKHAEMRRGFIKEEGVTPERKRDSLPVKGVKKDGSTIELSVSIESKIVGKEMAIVCLIKDLTLLNTLQEHSNLDHLTQVSNRRHLDDVLTKELSRSKRSNRVASLMLIDMDNFKRLNDECGHIAGDFALQKAAKFLVNSSRECDYVCRWGGDEFVIFCPDQDAVHAYSFAERLRAEFEVQTANDKVSLTMSIGVADTDSIATICPKELIDAADQAVYTAKSSGKNAVVCFEPLSSNRSMDETEAEPA</sequence>
<dbReference type="InterPro" id="IPR035965">
    <property type="entry name" value="PAS-like_dom_sf"/>
</dbReference>
<keyword evidence="3" id="KW-0472">Membrane</keyword>
<evidence type="ECO:0000256" key="2">
    <source>
        <dbReference type="ARBA" id="ARBA00012528"/>
    </source>
</evidence>
<evidence type="ECO:0000256" key="1">
    <source>
        <dbReference type="ARBA" id="ARBA00001946"/>
    </source>
</evidence>
<keyword evidence="3" id="KW-0812">Transmembrane</keyword>
<dbReference type="Gene3D" id="3.30.450.20">
    <property type="entry name" value="PAS domain"/>
    <property type="match status" value="1"/>
</dbReference>
<dbReference type="PANTHER" id="PTHR45138:SF24">
    <property type="entry name" value="DIGUANYLATE CYCLASE DGCC-RELATED"/>
    <property type="match status" value="1"/>
</dbReference>
<evidence type="ECO:0000313" key="6">
    <source>
        <dbReference type="EMBL" id="QIA65035.1"/>
    </source>
</evidence>
<dbReference type="SUPFAM" id="SSF55785">
    <property type="entry name" value="PYP-like sensor domain (PAS domain)"/>
    <property type="match status" value="1"/>
</dbReference>
<dbReference type="EC" id="2.7.7.65" evidence="2"/>
<gene>
    <name evidence="6" type="ORF">GT360_15850</name>
</gene>
<name>A0A7Z2T677_9VIBR</name>
<dbReference type="EMBL" id="CP047476">
    <property type="protein sequence ID" value="QIA65035.1"/>
    <property type="molecule type" value="Genomic_DNA"/>
</dbReference>
<dbReference type="NCBIfam" id="TIGR00254">
    <property type="entry name" value="GGDEF"/>
    <property type="match status" value="1"/>
</dbReference>
<proteinExistence type="predicted"/>
<dbReference type="PANTHER" id="PTHR45138">
    <property type="entry name" value="REGULATORY COMPONENTS OF SENSORY TRANSDUCTION SYSTEM"/>
    <property type="match status" value="1"/>
</dbReference>
<reference evidence="6 7" key="1">
    <citation type="submission" date="2020-01" db="EMBL/GenBank/DDBJ databases">
        <title>Whole genome and functional gene identification of agarase of Vibrio HN897.</title>
        <authorList>
            <person name="Liu Y."/>
            <person name="Zhao Z."/>
        </authorList>
    </citation>
    <scope>NUCLEOTIDE SEQUENCE [LARGE SCALE GENOMIC DNA]</scope>
    <source>
        <strain evidence="6 7">HN897</strain>
    </source>
</reference>
<dbReference type="InterPro" id="IPR029787">
    <property type="entry name" value="Nucleotide_cyclase"/>
</dbReference>
<dbReference type="InterPro" id="IPR050469">
    <property type="entry name" value="Diguanylate_Cyclase"/>
</dbReference>
<dbReference type="GO" id="GO:0052621">
    <property type="term" value="F:diguanylate cyclase activity"/>
    <property type="evidence" value="ECO:0007669"/>
    <property type="project" value="UniProtKB-EC"/>
</dbReference>
<feature type="transmembrane region" description="Helical" evidence="3">
    <location>
        <begin position="188"/>
        <end position="209"/>
    </location>
</feature>
<dbReference type="SMART" id="SM00267">
    <property type="entry name" value="GGDEF"/>
    <property type="match status" value="1"/>
</dbReference>
<accession>A0A7Z2T677</accession>
<evidence type="ECO:0000313" key="7">
    <source>
        <dbReference type="Proteomes" id="UP000464262"/>
    </source>
</evidence>
<organism evidence="6 7">
    <name type="scientific">Vibrio astriarenae</name>
    <dbReference type="NCBI Taxonomy" id="1481923"/>
    <lineage>
        <taxon>Bacteria</taxon>
        <taxon>Pseudomonadati</taxon>
        <taxon>Pseudomonadota</taxon>
        <taxon>Gammaproteobacteria</taxon>
        <taxon>Vibrionales</taxon>
        <taxon>Vibrionaceae</taxon>
        <taxon>Vibrio</taxon>
    </lineage>
</organism>